<keyword evidence="3" id="KW-1185">Reference proteome</keyword>
<dbReference type="PROSITE" id="PS51257">
    <property type="entry name" value="PROKAR_LIPOPROTEIN"/>
    <property type="match status" value="1"/>
</dbReference>
<name>A0A926HXQ2_9FIRM</name>
<dbReference type="EMBL" id="JACRSS010000006">
    <property type="protein sequence ID" value="MBC8539300.1"/>
    <property type="molecule type" value="Genomic_DNA"/>
</dbReference>
<proteinExistence type="predicted"/>
<evidence type="ECO:0000313" key="3">
    <source>
        <dbReference type="Proteomes" id="UP000617951"/>
    </source>
</evidence>
<keyword evidence="1" id="KW-0732">Signal</keyword>
<organism evidence="2 3">
    <name type="scientific">Guopingia tenuis</name>
    <dbReference type="NCBI Taxonomy" id="2763656"/>
    <lineage>
        <taxon>Bacteria</taxon>
        <taxon>Bacillati</taxon>
        <taxon>Bacillota</taxon>
        <taxon>Clostridia</taxon>
        <taxon>Christensenellales</taxon>
        <taxon>Christensenellaceae</taxon>
        <taxon>Guopingia</taxon>
    </lineage>
</organism>
<evidence type="ECO:0000313" key="2">
    <source>
        <dbReference type="EMBL" id="MBC8539300.1"/>
    </source>
</evidence>
<gene>
    <name evidence="2" type="ORF">H8693_10220</name>
</gene>
<feature type="chain" id="PRO_5036818517" description="Peptidase C39-like domain-containing protein" evidence="1">
    <location>
        <begin position="26"/>
        <end position="580"/>
    </location>
</feature>
<evidence type="ECO:0008006" key="4">
    <source>
        <dbReference type="Google" id="ProtNLM"/>
    </source>
</evidence>
<feature type="signal peptide" evidence="1">
    <location>
        <begin position="1"/>
        <end position="25"/>
    </location>
</feature>
<dbReference type="Proteomes" id="UP000617951">
    <property type="component" value="Unassembled WGS sequence"/>
</dbReference>
<dbReference type="AlphaFoldDB" id="A0A926HXQ2"/>
<accession>A0A926HXQ2</accession>
<evidence type="ECO:0000256" key="1">
    <source>
        <dbReference type="SAM" id="SignalP"/>
    </source>
</evidence>
<reference evidence="2" key="1">
    <citation type="submission" date="2020-08" db="EMBL/GenBank/DDBJ databases">
        <title>Genome public.</title>
        <authorList>
            <person name="Liu C."/>
            <person name="Sun Q."/>
        </authorList>
    </citation>
    <scope>NUCLEOTIDE SEQUENCE</scope>
    <source>
        <strain evidence="2">NSJ-63</strain>
    </source>
</reference>
<comment type="caution">
    <text evidence="2">The sequence shown here is derived from an EMBL/GenBank/DDBJ whole genome shotgun (WGS) entry which is preliminary data.</text>
</comment>
<sequence length="580" mass="64696">MRNRQKRFMPTGLACLLLAVLLALAGCRAVPWEPALEVSGQGTDSLIQLKNIGTAEENAALEEYSRALSKALEDSGDGAVLRVAYAMEKKEGVLYIHHWLEGEEARIPLRDITRDAEGLHIPDLPDDALLQTEGFLNGAMTLARCGVSPEMYGEGEATEREMSRDMVALFENLAGRAIQPDPYPETAESLEYKKACWLEIPMSGEAYYLEGKEPVFPLYFTTAVELFVEKAEKEIYGRYGGAVSESEAMRLLCLFLTTSYGPQREWEELAAALAARTQTGRGGTTPLNRGALAESLVWIYEGVQGEIPRSEWSVKLEDTPKQAAKKAVGTGLMRAFPCERLFSPEYTLHMVELPALLRQFTQTVRQNWFTEKREMDAGYLSYAQLVAGIGRVDDYFAGRRAAVLSHETVVNDRAYSWYASQYDTGKYADINCMPTNTYMGIKWYREDFDGTPETLREESGSTGGWPGRLVEEALQRHGVPFAVEEATKANLQKLLKNGGIALVQISQGDPEDEGHCMLIYGYDTYGETTEFIVHDPGYWGTDPATGEPEGQGRRIESDYAMFIIQNFVSYYIAIYPPEGE</sequence>
<dbReference type="RefSeq" id="WP_249280894.1">
    <property type="nucleotide sequence ID" value="NZ_JACRSS010000006.1"/>
</dbReference>
<protein>
    <recommendedName>
        <fullName evidence="4">Peptidase C39-like domain-containing protein</fullName>
    </recommendedName>
</protein>